<evidence type="ECO:0000256" key="3">
    <source>
        <dbReference type="SAM" id="SignalP"/>
    </source>
</evidence>
<dbReference type="Proteomes" id="UP000621560">
    <property type="component" value="Unassembled WGS sequence"/>
</dbReference>
<evidence type="ECO:0000256" key="1">
    <source>
        <dbReference type="ARBA" id="ARBA00008814"/>
    </source>
</evidence>
<dbReference type="PANTHER" id="PTHR30535">
    <property type="entry name" value="VITAMIN B12-BINDING PROTEIN"/>
    <property type="match status" value="1"/>
</dbReference>
<organism evidence="5 6">
    <name type="scientific">Paenibacillus sabuli</name>
    <dbReference type="NCBI Taxonomy" id="2772509"/>
    <lineage>
        <taxon>Bacteria</taxon>
        <taxon>Bacillati</taxon>
        <taxon>Bacillota</taxon>
        <taxon>Bacilli</taxon>
        <taxon>Bacillales</taxon>
        <taxon>Paenibacillaceae</taxon>
        <taxon>Paenibacillus</taxon>
    </lineage>
</organism>
<keyword evidence="3" id="KW-0732">Signal</keyword>
<keyword evidence="6" id="KW-1185">Reference proteome</keyword>
<feature type="compositionally biased region" description="Gly residues" evidence="2">
    <location>
        <begin position="44"/>
        <end position="58"/>
    </location>
</feature>
<evidence type="ECO:0000256" key="2">
    <source>
        <dbReference type="SAM" id="MobiDB-lite"/>
    </source>
</evidence>
<dbReference type="InterPro" id="IPR050902">
    <property type="entry name" value="ABC_Transporter_SBP"/>
</dbReference>
<dbReference type="EMBL" id="JACXIZ010000026">
    <property type="protein sequence ID" value="MBD2846682.1"/>
    <property type="molecule type" value="Genomic_DNA"/>
</dbReference>
<dbReference type="AlphaFoldDB" id="A0A927BUQ1"/>
<evidence type="ECO:0000313" key="5">
    <source>
        <dbReference type="EMBL" id="MBD2846682.1"/>
    </source>
</evidence>
<evidence type="ECO:0000313" key="6">
    <source>
        <dbReference type="Proteomes" id="UP000621560"/>
    </source>
</evidence>
<dbReference type="Gene3D" id="3.40.50.1980">
    <property type="entry name" value="Nitrogenase molybdenum iron protein domain"/>
    <property type="match status" value="2"/>
</dbReference>
<protein>
    <submittedName>
        <fullName evidence="5">ABC transporter substrate-binding protein</fullName>
    </submittedName>
</protein>
<name>A0A927BUQ1_9BACL</name>
<dbReference type="SUPFAM" id="SSF53807">
    <property type="entry name" value="Helical backbone' metal receptor"/>
    <property type="match status" value="1"/>
</dbReference>
<feature type="region of interest" description="Disordered" evidence="2">
    <location>
        <begin position="30"/>
        <end position="91"/>
    </location>
</feature>
<gene>
    <name evidence="5" type="ORF">IDH44_15900</name>
</gene>
<feature type="signal peptide" evidence="3">
    <location>
        <begin position="1"/>
        <end position="33"/>
    </location>
</feature>
<dbReference type="Pfam" id="PF01497">
    <property type="entry name" value="Peripla_BP_2"/>
    <property type="match status" value="1"/>
</dbReference>
<evidence type="ECO:0000259" key="4">
    <source>
        <dbReference type="PROSITE" id="PS50983"/>
    </source>
</evidence>
<reference evidence="5" key="1">
    <citation type="submission" date="2020-09" db="EMBL/GenBank/DDBJ databases">
        <title>A novel bacterium of genus Paenibacillus, isolated from South China Sea.</title>
        <authorList>
            <person name="Huang H."/>
            <person name="Mo K."/>
            <person name="Hu Y."/>
        </authorList>
    </citation>
    <scope>NUCLEOTIDE SEQUENCE</scope>
    <source>
        <strain evidence="5">IB182496</strain>
    </source>
</reference>
<comment type="caution">
    <text evidence="5">The sequence shown here is derived from an EMBL/GenBank/DDBJ whole genome shotgun (WGS) entry which is preliminary data.</text>
</comment>
<dbReference type="RefSeq" id="WP_190919298.1">
    <property type="nucleotide sequence ID" value="NZ_JACXIZ010000026.1"/>
</dbReference>
<sequence>MNIKTRQSIWGLTLALGLLLLIAAGCGSGTEQASGNQQANGTQQGQGSGAGSEPGGQVGTDSGDSAAGEAGSGSGEAAAPPSDITVTDSDEKAHTFAKTPEQVVILGSYPASMFQALGLSDLVVAVDDFTKDSTAWPPFVTSLPSVGSSKTPDMEQILTLGADAVLASYIDPDVATKLEEAGVPVLSIYGYKTELIPVELRTLGRLFGAEERAEAYAASIESHWALIESRAADLEETDKPTVYWESSSGAYRTFSGGTGADPLIRMAGGINIAGEEPVSNPQVSAEWLVEKNPDVIIKYASSTDLGFHGGNEANLKDIREEIVSRPGFDQINAVQNGRVYLISNKITSDPLGPVGLTYLAKWLHPERYDDLDPTALFQDILETYYGEPYKGEWVYE</sequence>
<dbReference type="PROSITE" id="PS50983">
    <property type="entry name" value="FE_B12_PBP"/>
    <property type="match status" value="1"/>
</dbReference>
<feature type="compositionally biased region" description="Low complexity" evidence="2">
    <location>
        <begin position="59"/>
        <end position="82"/>
    </location>
</feature>
<feature type="domain" description="Fe/B12 periplasmic-binding" evidence="4">
    <location>
        <begin position="102"/>
        <end position="371"/>
    </location>
</feature>
<dbReference type="PANTHER" id="PTHR30535:SF34">
    <property type="entry name" value="MOLYBDATE-BINDING PROTEIN MOLA"/>
    <property type="match status" value="1"/>
</dbReference>
<accession>A0A927BUQ1</accession>
<comment type="similarity">
    <text evidence="1">Belongs to the bacterial solute-binding protein 8 family.</text>
</comment>
<feature type="compositionally biased region" description="Low complexity" evidence="2">
    <location>
        <begin position="32"/>
        <end position="43"/>
    </location>
</feature>
<proteinExistence type="inferred from homology"/>
<feature type="chain" id="PRO_5037894163" evidence="3">
    <location>
        <begin position="34"/>
        <end position="396"/>
    </location>
</feature>
<dbReference type="PROSITE" id="PS51257">
    <property type="entry name" value="PROKAR_LIPOPROTEIN"/>
    <property type="match status" value="1"/>
</dbReference>
<dbReference type="InterPro" id="IPR002491">
    <property type="entry name" value="ABC_transptr_periplasmic_BD"/>
</dbReference>